<name>A0A375FRW4_9BURK</name>
<dbReference type="GeneID" id="303489111"/>
<feature type="domain" description="Beta-lactamase-related" evidence="1">
    <location>
        <begin position="28"/>
        <end position="403"/>
    </location>
</feature>
<dbReference type="SUPFAM" id="SSF56601">
    <property type="entry name" value="beta-lactamase/transpeptidase-like"/>
    <property type="match status" value="1"/>
</dbReference>
<reference evidence="2 6" key="3">
    <citation type="submission" date="2021-02" db="EMBL/GenBank/DDBJ databases">
        <title>Complete Genome Sequence of Cupriavidus oxalaticus Strain Ox1, a Soil Oxalate-Degrading Species.</title>
        <authorList>
            <person name="Palmieri F."/>
            <person name="Udriet P."/>
            <person name="Deuasquier M."/>
            <person name="Beaudoing E."/>
            <person name="Johnson S.L."/>
            <person name="Davenport K.W."/>
            <person name="Chain P.S."/>
            <person name="Bindschedler S."/>
            <person name="Junier P."/>
        </authorList>
    </citation>
    <scope>NUCLEOTIDE SEQUENCE [LARGE SCALE GENOMIC DNA]</scope>
    <source>
        <strain evidence="2 6">Ox1</strain>
    </source>
</reference>
<evidence type="ECO:0000313" key="4">
    <source>
        <dbReference type="EMBL" id="SPC24475.1"/>
    </source>
</evidence>
<dbReference type="EMBL" id="OGUS01000143">
    <property type="protein sequence ID" value="SPC24475.1"/>
    <property type="molecule type" value="Genomic_DNA"/>
</dbReference>
<accession>A0A375FRW4</accession>
<sequence length="415" mass="45075">MPLTHALDHADTPEEVGLSARRLRSISSVINADVDRRKIPGAVVLVARKGRIAWFEAFGFEHADTQSRPMQRHSVFRIAAMTRPVVGVAALILMEEGRLALNDPVERYIPEFACLQVGVESADANTGERRLALEPMRRAMTVHDLFRHTSGLTYGQFGDSLVQRRYRDTGLMDPAQTNAEMVAKLAAIPLQCQPGEVFEYGMSTDVLGRIVEIVSGMDLAHFVAERVTRPLRMHATGFRLIRQDGAGLALPSGASGKSTALFDYDEQGPPRWHSGGAGLLSTAGDYARFCQMLLNGGVLDGVRLLSRKTVELMLGNHLPRSTRFGGSTTGLGINAPLPDLGQGHGLTVGVRTAPGLSPVPGSVGDFYWGGALGTYFWADPQEQLLAILMLQENDLATRAGYRSLLRNLVYGALED</sequence>
<dbReference type="EMBL" id="CP069811">
    <property type="protein sequence ID" value="QRQ90292.1"/>
    <property type="molecule type" value="Genomic_DNA"/>
</dbReference>
<dbReference type="Gene3D" id="3.40.710.10">
    <property type="entry name" value="DD-peptidase/beta-lactamase superfamily"/>
    <property type="match status" value="1"/>
</dbReference>
<evidence type="ECO:0000313" key="3">
    <source>
        <dbReference type="EMBL" id="SPC07692.1"/>
    </source>
</evidence>
<dbReference type="Pfam" id="PF00144">
    <property type="entry name" value="Beta-lactamase"/>
    <property type="match status" value="1"/>
</dbReference>
<organism evidence="3 5">
    <name type="scientific">Cupriavidus oxalaticus</name>
    <dbReference type="NCBI Taxonomy" id="96344"/>
    <lineage>
        <taxon>Bacteria</taxon>
        <taxon>Pseudomonadati</taxon>
        <taxon>Pseudomonadota</taxon>
        <taxon>Betaproteobacteria</taxon>
        <taxon>Burkholderiales</taxon>
        <taxon>Burkholderiaceae</taxon>
        <taxon>Cupriavidus</taxon>
    </lineage>
</organism>
<dbReference type="OrthoDB" id="9801061at2"/>
<keyword evidence="6" id="KW-1185">Reference proteome</keyword>
<dbReference type="PANTHER" id="PTHR43283:SF3">
    <property type="entry name" value="BETA-LACTAMASE FAMILY PROTEIN (AFU_ORTHOLOGUE AFUA_5G07500)"/>
    <property type="match status" value="1"/>
</dbReference>
<dbReference type="InterPro" id="IPR001466">
    <property type="entry name" value="Beta-lactam-related"/>
</dbReference>
<proteinExistence type="predicted"/>
<gene>
    <name evidence="4" type="ORF">CO2235_MP80355</name>
    <name evidence="3" type="ORF">CO2235_U770134</name>
    <name evidence="2" type="ORF">JTE92_06240</name>
</gene>
<dbReference type="InterPro" id="IPR012338">
    <property type="entry name" value="Beta-lactam/transpept-like"/>
</dbReference>
<reference evidence="5" key="2">
    <citation type="submission" date="2018-01" db="EMBL/GenBank/DDBJ databases">
        <authorList>
            <person name="Gaut B.S."/>
            <person name="Morton B.R."/>
            <person name="Clegg M.T."/>
            <person name="Duvall M.R."/>
        </authorList>
    </citation>
    <scope>NUCLEOTIDE SEQUENCE [LARGE SCALE GENOMIC DNA]</scope>
</reference>
<evidence type="ECO:0000313" key="6">
    <source>
        <dbReference type="Proteomes" id="UP000623307"/>
    </source>
</evidence>
<dbReference type="EMBL" id="OGUS01000084">
    <property type="protein sequence ID" value="SPC07692.1"/>
    <property type="molecule type" value="Genomic_DNA"/>
</dbReference>
<dbReference type="PANTHER" id="PTHR43283">
    <property type="entry name" value="BETA-LACTAMASE-RELATED"/>
    <property type="match status" value="1"/>
</dbReference>
<protein>
    <submittedName>
        <fullName evidence="2 3">Beta-lactamase</fullName>
    </submittedName>
</protein>
<reference evidence="3" key="1">
    <citation type="submission" date="2018-01" db="EMBL/GenBank/DDBJ databases">
        <authorList>
            <person name="Clerissi C."/>
        </authorList>
    </citation>
    <scope>NUCLEOTIDE SEQUENCE</scope>
    <source>
        <strain evidence="3">Cupriavidus oxalaticus LMG 2235</strain>
    </source>
</reference>
<dbReference type="AlphaFoldDB" id="A0A375FRW4"/>
<evidence type="ECO:0000313" key="5">
    <source>
        <dbReference type="Proteomes" id="UP000256862"/>
    </source>
</evidence>
<dbReference type="Proteomes" id="UP000256862">
    <property type="component" value="Plasmid CO2235_mp"/>
</dbReference>
<evidence type="ECO:0000313" key="2">
    <source>
        <dbReference type="EMBL" id="QRQ90292.1"/>
    </source>
</evidence>
<dbReference type="Proteomes" id="UP000623307">
    <property type="component" value="Chromosome 1"/>
</dbReference>
<dbReference type="InterPro" id="IPR050789">
    <property type="entry name" value="Diverse_Enzym_Activities"/>
</dbReference>
<dbReference type="RefSeq" id="WP_063239294.1">
    <property type="nucleotide sequence ID" value="NZ_CP069809.1"/>
</dbReference>
<evidence type="ECO:0000259" key="1">
    <source>
        <dbReference type="Pfam" id="PF00144"/>
    </source>
</evidence>